<keyword evidence="6" id="KW-0547">Nucleotide-binding</keyword>
<feature type="coiled-coil region" evidence="10">
    <location>
        <begin position="255"/>
        <end position="310"/>
    </location>
</feature>
<dbReference type="InterPro" id="IPR003395">
    <property type="entry name" value="RecF/RecN/SMC_N"/>
</dbReference>
<keyword evidence="8 10" id="KW-0175">Coiled coil</keyword>
<dbReference type="PANTHER" id="PTHR45916:SF1">
    <property type="entry name" value="STRUCTURAL MAINTENANCE OF CHROMOSOMES PROTEIN 5"/>
    <property type="match status" value="1"/>
</dbReference>
<dbReference type="EMBL" id="KZ613859">
    <property type="protein sequence ID" value="PMD54732.1"/>
    <property type="molecule type" value="Genomic_DNA"/>
</dbReference>
<dbReference type="Proteomes" id="UP000235371">
    <property type="component" value="Unassembled WGS sequence"/>
</dbReference>
<dbReference type="GO" id="GO:0030915">
    <property type="term" value="C:Smc5-Smc6 complex"/>
    <property type="evidence" value="ECO:0007669"/>
    <property type="project" value="UniProtKB-ARBA"/>
</dbReference>
<feature type="coiled-coil region" evidence="10">
    <location>
        <begin position="413"/>
        <end position="440"/>
    </location>
</feature>
<dbReference type="SUPFAM" id="SSF52540">
    <property type="entry name" value="P-loop containing nucleoside triphosphate hydrolases"/>
    <property type="match status" value="1"/>
</dbReference>
<dbReference type="GO" id="GO:0000724">
    <property type="term" value="P:double-strand break repair via homologous recombination"/>
    <property type="evidence" value="ECO:0007669"/>
    <property type="project" value="TreeGrafter"/>
</dbReference>
<keyword evidence="13" id="KW-0378">Hydrolase</keyword>
<keyword evidence="14" id="KW-1185">Reference proteome</keyword>
<dbReference type="GO" id="GO:0003697">
    <property type="term" value="F:single-stranded DNA binding"/>
    <property type="evidence" value="ECO:0007669"/>
    <property type="project" value="TreeGrafter"/>
</dbReference>
<feature type="compositionally biased region" description="Polar residues" evidence="11">
    <location>
        <begin position="28"/>
        <end position="39"/>
    </location>
</feature>
<name>A0A2J6SVE0_9HELO</name>
<evidence type="ECO:0000256" key="3">
    <source>
        <dbReference type="ARBA" id="ARBA00010171"/>
    </source>
</evidence>
<evidence type="ECO:0000256" key="6">
    <source>
        <dbReference type="ARBA" id="ARBA00022741"/>
    </source>
</evidence>
<dbReference type="GeneID" id="36595365"/>
<dbReference type="Pfam" id="PF02463">
    <property type="entry name" value="SMC_N"/>
    <property type="match status" value="1"/>
</dbReference>
<comment type="similarity">
    <text evidence="3">Belongs to the SMC family. SMC5 subfamily.</text>
</comment>
<gene>
    <name evidence="13" type="ORF">K444DRAFT_667382</name>
</gene>
<feature type="coiled-coil region" evidence="10">
    <location>
        <begin position="735"/>
        <end position="762"/>
    </location>
</feature>
<feature type="domain" description="RecF/RecN/SMC N-terminal" evidence="12">
    <location>
        <begin position="97"/>
        <end position="1098"/>
    </location>
</feature>
<dbReference type="InterPro" id="IPR027417">
    <property type="entry name" value="P-loop_NTPase"/>
</dbReference>
<evidence type="ECO:0000313" key="13">
    <source>
        <dbReference type="EMBL" id="PMD54732.1"/>
    </source>
</evidence>
<dbReference type="OrthoDB" id="10254973at2759"/>
<dbReference type="PANTHER" id="PTHR45916">
    <property type="entry name" value="STRUCTURAL MAINTENANCE OF CHROMOSOMES PROTEIN 5"/>
    <property type="match status" value="1"/>
</dbReference>
<keyword evidence="5" id="KW-0158">Chromosome</keyword>
<feature type="compositionally biased region" description="Acidic residues" evidence="11">
    <location>
        <begin position="76"/>
        <end position="86"/>
    </location>
</feature>
<keyword evidence="9" id="KW-0539">Nucleus</keyword>
<dbReference type="FunCoup" id="A0A2J6SVE0">
    <property type="interactions" value="1024"/>
</dbReference>
<feature type="coiled-coil region" evidence="10">
    <location>
        <begin position="850"/>
        <end position="877"/>
    </location>
</feature>
<keyword evidence="7" id="KW-0067">ATP-binding</keyword>
<evidence type="ECO:0000313" key="14">
    <source>
        <dbReference type="Proteomes" id="UP000235371"/>
    </source>
</evidence>
<feature type="region of interest" description="Disordered" evidence="11">
    <location>
        <begin position="1"/>
        <end position="95"/>
    </location>
</feature>
<dbReference type="Gene3D" id="1.20.5.170">
    <property type="match status" value="1"/>
</dbReference>
<evidence type="ECO:0000256" key="9">
    <source>
        <dbReference type="ARBA" id="ARBA00023242"/>
    </source>
</evidence>
<evidence type="ECO:0000259" key="12">
    <source>
        <dbReference type="Pfam" id="PF02463"/>
    </source>
</evidence>
<dbReference type="STRING" id="1095630.A0A2J6SVE0"/>
<evidence type="ECO:0000256" key="11">
    <source>
        <dbReference type="SAM" id="MobiDB-lite"/>
    </source>
</evidence>
<proteinExistence type="inferred from homology"/>
<organism evidence="13 14">
    <name type="scientific">Hyaloscypha bicolor E</name>
    <dbReference type="NCBI Taxonomy" id="1095630"/>
    <lineage>
        <taxon>Eukaryota</taxon>
        <taxon>Fungi</taxon>
        <taxon>Dikarya</taxon>
        <taxon>Ascomycota</taxon>
        <taxon>Pezizomycotina</taxon>
        <taxon>Leotiomycetes</taxon>
        <taxon>Helotiales</taxon>
        <taxon>Hyaloscyphaceae</taxon>
        <taxon>Hyaloscypha</taxon>
        <taxon>Hyaloscypha bicolor</taxon>
    </lineage>
</organism>
<evidence type="ECO:0000256" key="2">
    <source>
        <dbReference type="ARBA" id="ARBA00004286"/>
    </source>
</evidence>
<dbReference type="AlphaFoldDB" id="A0A2J6SVE0"/>
<dbReference type="GO" id="GO:0005524">
    <property type="term" value="F:ATP binding"/>
    <property type="evidence" value="ECO:0007669"/>
    <property type="project" value="UniProtKB-KW"/>
</dbReference>
<dbReference type="Gene3D" id="3.40.50.300">
    <property type="entry name" value="P-loop containing nucleotide triphosphate hydrolases"/>
    <property type="match status" value="2"/>
</dbReference>
<dbReference type="GO" id="GO:0016787">
    <property type="term" value="F:hydrolase activity"/>
    <property type="evidence" value="ECO:0007669"/>
    <property type="project" value="UniProtKB-KW"/>
</dbReference>
<evidence type="ECO:0000256" key="4">
    <source>
        <dbReference type="ARBA" id="ARBA00018687"/>
    </source>
</evidence>
<dbReference type="RefSeq" id="XP_024731636.1">
    <property type="nucleotide sequence ID" value="XM_024887289.1"/>
</dbReference>
<evidence type="ECO:0000256" key="8">
    <source>
        <dbReference type="ARBA" id="ARBA00023054"/>
    </source>
</evidence>
<dbReference type="FunFam" id="3.40.50.300:FF:001301">
    <property type="entry name" value="Structural maintenance of chromosomes 5"/>
    <property type="match status" value="1"/>
</dbReference>
<sequence length="1143" mass="130334">MPSLESPPRRRLRAEIESDEDADALRASQRSTPSATSSAKRVRTNGHHRDSQSESPEPGPSRPNGTSRRRNNQHDEGDEDASDDDQAGPSEFQPGAIVRVKLTNFVTYENAEFFPGPNLNMVIGPNGTGKSSLVCAICLGLGWGPHHLGRAGQVGEFVKHGNTDAYVEIELQRRPTESRNHVVRLRIIKDNNGREFWLDGKKTSLKNVQSLTNDLSIQIDNLCQFLPQDKVSSFAGLSPVDLLQQTQRAAAPPNMLEWHDELKKLRKEQKTLELQDEADKDQLGRLENRQQNLHAEVERLQERIKVQEKVDLLKKMVPFVEYKIAVQQHEVSKENKKKAQARWKELSGRIAPALQSISAKERYRDQIKVVVGEREKALGAAERDADVFVKTIDGLTENVTKIENSVKSIGTIETKRKAEIAKLQEKIRSLKAKVNEAPIEFNPAEWNERCHTIEREIRSIDTQIVDLNAQNQENVVAGKTIRQNIAEAERELAAFDTQEGQQMSKLERVSKDTAKAWKWVQDNLGSFEKEVYGPPMITCSIKDPRYVDAVETLLRDNEFLVITAQTLNDMKKLSDQFTDVMRLADVTIRQVEEGQSTDRGKPLSQQDFQRAGLDGWAIDYIDGPTPVLEMLCSSGQLDQCPIGLREPSDEQYKMLAENVRIRRFIIGTHIFLVSRRQEYGPQAVSTVSRMLKKARYWTDQPVDVSARREIQERIGSLTADFKVLSEKVKPVRNQITELKEKVESVKGELEDIRKEKKALQAAWVAQKALPDKIQAEEETLKGKQRDSVEDREQVKKFRTQIDHAILRRAGQTLDYKEHITKFRQCHEELIEAEVRLIEAVSDVAGLKERNEDTVRERDIEQQKLRAIEAEAKRVKEVAKNAMHVCSELMHDPENAEHLDTFQNLPQGLTVETLQMDIAAEESKLEFIHASNPDAIKHYEKRQVDVDRLKAKILETEASLETIAQNVMKIRGKWEPKLDTLIAKISDAFSYNFEQIGCAGEVNVHKDDDFDQWAIQIKVKFRENDTLQQLDAHRQSGGERSVSTIFYLMSLQSMAQAPFRVVDEINQGMDARNERMVHERMVEIACKEHTSQYFLITPKLLTGLRYDKRMKVLCIASGEHMPENYQRMDISKIIGIRRAIMATG</sequence>
<evidence type="ECO:0000256" key="1">
    <source>
        <dbReference type="ARBA" id="ARBA00004123"/>
    </source>
</evidence>
<evidence type="ECO:0000256" key="7">
    <source>
        <dbReference type="ARBA" id="ARBA00022840"/>
    </source>
</evidence>
<evidence type="ECO:0000256" key="10">
    <source>
        <dbReference type="SAM" id="Coils"/>
    </source>
</evidence>
<comment type="subcellular location">
    <subcellularLocation>
        <location evidence="2">Chromosome</location>
    </subcellularLocation>
    <subcellularLocation>
        <location evidence="1">Nucleus</location>
    </subcellularLocation>
</comment>
<evidence type="ECO:0000256" key="5">
    <source>
        <dbReference type="ARBA" id="ARBA00022454"/>
    </source>
</evidence>
<protein>
    <recommendedName>
        <fullName evidence="4">Structural maintenance of chromosomes protein 5</fullName>
    </recommendedName>
</protein>
<reference evidence="13 14" key="1">
    <citation type="submission" date="2016-04" db="EMBL/GenBank/DDBJ databases">
        <title>A degradative enzymes factory behind the ericoid mycorrhizal symbiosis.</title>
        <authorList>
            <consortium name="DOE Joint Genome Institute"/>
            <person name="Martino E."/>
            <person name="Morin E."/>
            <person name="Grelet G."/>
            <person name="Kuo A."/>
            <person name="Kohler A."/>
            <person name="Daghino S."/>
            <person name="Barry K."/>
            <person name="Choi C."/>
            <person name="Cichocki N."/>
            <person name="Clum A."/>
            <person name="Copeland A."/>
            <person name="Hainaut M."/>
            <person name="Haridas S."/>
            <person name="Labutti K."/>
            <person name="Lindquist E."/>
            <person name="Lipzen A."/>
            <person name="Khouja H.-R."/>
            <person name="Murat C."/>
            <person name="Ohm R."/>
            <person name="Olson A."/>
            <person name="Spatafora J."/>
            <person name="Veneault-Fourrey C."/>
            <person name="Henrissat B."/>
            <person name="Grigoriev I."/>
            <person name="Martin F."/>
            <person name="Perotto S."/>
        </authorList>
    </citation>
    <scope>NUCLEOTIDE SEQUENCE [LARGE SCALE GENOMIC DNA]</scope>
    <source>
        <strain evidence="13 14">E</strain>
    </source>
</reference>
<dbReference type="InParanoid" id="A0A2J6SVE0"/>
<accession>A0A2J6SVE0</accession>
<dbReference type="GO" id="GO:0005634">
    <property type="term" value="C:nucleus"/>
    <property type="evidence" value="ECO:0007669"/>
    <property type="project" value="UniProtKB-SubCell"/>
</dbReference>